<name>A0ABY6HNW1_9ARCH</name>
<evidence type="ECO:0000256" key="1">
    <source>
        <dbReference type="SAM" id="Coils"/>
    </source>
</evidence>
<sequence length="82" mass="9784">MPRSSREKIEFAKKLTEEGLSYDEIQKKLFDKFGSGMSNTTIKNLNKKKDKISELESKIKDLERELSFFKRLYFESLEKEKK</sequence>
<evidence type="ECO:0000313" key="2">
    <source>
        <dbReference type="EMBL" id="UYP45003.1"/>
    </source>
</evidence>
<feature type="coiled-coil region" evidence="1">
    <location>
        <begin position="45"/>
        <end position="72"/>
    </location>
</feature>
<protein>
    <recommendedName>
        <fullName evidence="4">Transposase</fullName>
    </recommendedName>
</protein>
<organism evidence="2 3">
    <name type="scientific">Candidatus Lokiarchaeum ossiferum</name>
    <dbReference type="NCBI Taxonomy" id="2951803"/>
    <lineage>
        <taxon>Archaea</taxon>
        <taxon>Promethearchaeati</taxon>
        <taxon>Promethearchaeota</taxon>
        <taxon>Promethearchaeia</taxon>
        <taxon>Promethearchaeales</taxon>
        <taxon>Promethearchaeaceae</taxon>
        <taxon>Candidatus Lokiarchaeum</taxon>
    </lineage>
</organism>
<reference evidence="2" key="1">
    <citation type="submission" date="2022-09" db="EMBL/GenBank/DDBJ databases">
        <title>Actin cytoskeleton and complex cell architecture in an #Asgard archaeon.</title>
        <authorList>
            <person name="Ponce Toledo R.I."/>
            <person name="Schleper C."/>
            <person name="Rodrigues Oliveira T."/>
            <person name="Wollweber F."/>
            <person name="Xu J."/>
            <person name="Rittmann S."/>
            <person name="Klingl A."/>
            <person name="Pilhofer M."/>
        </authorList>
    </citation>
    <scope>NUCLEOTIDE SEQUENCE</scope>
    <source>
        <strain evidence="2">B-35</strain>
    </source>
</reference>
<keyword evidence="1" id="KW-0175">Coiled coil</keyword>
<dbReference type="Proteomes" id="UP001208689">
    <property type="component" value="Chromosome"/>
</dbReference>
<proteinExistence type="predicted"/>
<gene>
    <name evidence="2" type="ORF">NEF87_001288</name>
</gene>
<dbReference type="EMBL" id="CP104013">
    <property type="protein sequence ID" value="UYP45003.1"/>
    <property type="molecule type" value="Genomic_DNA"/>
</dbReference>
<accession>A0ABY6HNW1</accession>
<evidence type="ECO:0008006" key="4">
    <source>
        <dbReference type="Google" id="ProtNLM"/>
    </source>
</evidence>
<keyword evidence="3" id="KW-1185">Reference proteome</keyword>
<evidence type="ECO:0000313" key="3">
    <source>
        <dbReference type="Proteomes" id="UP001208689"/>
    </source>
</evidence>